<dbReference type="PANTHER" id="PTHR31792">
    <property type="entry name" value="VACUOLAR ATPASE ASSEMBLY INTEGRAL MEMBRANE PROTEIN VMA21"/>
    <property type="match status" value="1"/>
</dbReference>
<evidence type="ECO:0000313" key="8">
    <source>
        <dbReference type="RefSeq" id="XP_016931566.3"/>
    </source>
</evidence>
<sequence>MFAKLRKIYPGKQAVRPSLEPCCSKDLNNLEEDSTGKKRRAEYLLDRMQQLLFFLAVFLFFPVVIFSTFKFFIMEPLYGNSDTNGSIGSAVATVIVMHVLVTGYILRLIFVQEFPRMEKLELWTEWEVLIPSQTQIHGPVFIVLLLMSYCSLILGFPIATFFALKFVVLKSFAHIDADIISAICTVVAVHAAVGFYIYRAIYTKSAKASRDGGRISL</sequence>
<feature type="transmembrane region" description="Helical" evidence="6">
    <location>
        <begin position="140"/>
        <end position="167"/>
    </location>
</feature>
<protein>
    <submittedName>
        <fullName evidence="8">Uncharacterized protein</fullName>
    </submittedName>
</protein>
<reference evidence="8" key="1">
    <citation type="submission" date="2025-08" db="UniProtKB">
        <authorList>
            <consortium name="RefSeq"/>
        </authorList>
    </citation>
    <scope>IDENTIFICATION</scope>
</reference>
<feature type="transmembrane region" description="Helical" evidence="6">
    <location>
        <begin position="51"/>
        <end position="73"/>
    </location>
</feature>
<keyword evidence="4 6" id="KW-0472">Membrane</keyword>
<dbReference type="InterPro" id="IPR019013">
    <property type="entry name" value="Vma21"/>
</dbReference>
<feature type="transmembrane region" description="Helical" evidence="6">
    <location>
        <begin position="179"/>
        <end position="198"/>
    </location>
</feature>
<keyword evidence="1 6" id="KW-0812">Transmembrane</keyword>
<dbReference type="GeneID" id="108011031"/>
<keyword evidence="2" id="KW-0256">Endoplasmic reticulum</keyword>
<evidence type="ECO:0000256" key="6">
    <source>
        <dbReference type="SAM" id="Phobius"/>
    </source>
</evidence>
<evidence type="ECO:0000256" key="5">
    <source>
        <dbReference type="ARBA" id="ARBA00023329"/>
    </source>
</evidence>
<dbReference type="Pfam" id="PF09446">
    <property type="entry name" value="VMA21"/>
    <property type="match status" value="2"/>
</dbReference>
<gene>
    <name evidence="8" type="primary">LOC108011031</name>
</gene>
<keyword evidence="3 6" id="KW-1133">Transmembrane helix</keyword>
<dbReference type="AlphaFoldDB" id="A0AB39ZAT3"/>
<proteinExistence type="predicted"/>
<name>A0AB39ZAT3_DROSZ</name>
<evidence type="ECO:0000256" key="1">
    <source>
        <dbReference type="ARBA" id="ARBA00022692"/>
    </source>
</evidence>
<dbReference type="GO" id="GO:0031410">
    <property type="term" value="C:cytoplasmic vesicle"/>
    <property type="evidence" value="ECO:0007669"/>
    <property type="project" value="UniProtKB-KW"/>
</dbReference>
<feature type="transmembrane region" description="Helical" evidence="6">
    <location>
        <begin position="85"/>
        <end position="110"/>
    </location>
</feature>
<evidence type="ECO:0000256" key="2">
    <source>
        <dbReference type="ARBA" id="ARBA00022824"/>
    </source>
</evidence>
<accession>A0AB39ZAT3</accession>
<organism evidence="7 8">
    <name type="scientific">Drosophila suzukii</name>
    <name type="common">Spotted-wing drosophila fruit fly</name>
    <dbReference type="NCBI Taxonomy" id="28584"/>
    <lineage>
        <taxon>Eukaryota</taxon>
        <taxon>Metazoa</taxon>
        <taxon>Ecdysozoa</taxon>
        <taxon>Arthropoda</taxon>
        <taxon>Hexapoda</taxon>
        <taxon>Insecta</taxon>
        <taxon>Pterygota</taxon>
        <taxon>Neoptera</taxon>
        <taxon>Endopterygota</taxon>
        <taxon>Diptera</taxon>
        <taxon>Brachycera</taxon>
        <taxon>Muscomorpha</taxon>
        <taxon>Ephydroidea</taxon>
        <taxon>Drosophilidae</taxon>
        <taxon>Drosophila</taxon>
        <taxon>Sophophora</taxon>
    </lineage>
</organism>
<evidence type="ECO:0000256" key="4">
    <source>
        <dbReference type="ARBA" id="ARBA00023136"/>
    </source>
</evidence>
<keyword evidence="5" id="KW-0968">Cytoplasmic vesicle</keyword>
<dbReference type="GO" id="GO:0070072">
    <property type="term" value="P:vacuolar proton-transporting V-type ATPase complex assembly"/>
    <property type="evidence" value="ECO:0007669"/>
    <property type="project" value="InterPro"/>
</dbReference>
<keyword evidence="7" id="KW-1185">Reference proteome</keyword>
<evidence type="ECO:0000256" key="3">
    <source>
        <dbReference type="ARBA" id="ARBA00022989"/>
    </source>
</evidence>
<dbReference type="RefSeq" id="XP_016931566.3">
    <property type="nucleotide sequence ID" value="XM_017076077.4"/>
</dbReference>
<dbReference type="Proteomes" id="UP001652628">
    <property type="component" value="Chromosome 3"/>
</dbReference>
<dbReference type="GO" id="GO:0005789">
    <property type="term" value="C:endoplasmic reticulum membrane"/>
    <property type="evidence" value="ECO:0007669"/>
    <property type="project" value="TreeGrafter"/>
</dbReference>
<evidence type="ECO:0000313" key="7">
    <source>
        <dbReference type="Proteomes" id="UP001652628"/>
    </source>
</evidence>
<dbReference type="PANTHER" id="PTHR31792:SF6">
    <property type="entry name" value="VACUOLAR ATPASE ASSEMBLY INTEGRAL MEMBRANE PROTEIN VMA21 HOMOLOG"/>
    <property type="match status" value="1"/>
</dbReference>